<dbReference type="PROSITE" id="PS50994">
    <property type="entry name" value="INTEGRASE"/>
    <property type="match status" value="1"/>
</dbReference>
<dbReference type="Gene3D" id="3.30.420.10">
    <property type="entry name" value="Ribonuclease H-like superfamily/Ribonuclease H"/>
    <property type="match status" value="1"/>
</dbReference>
<evidence type="ECO:0000256" key="5">
    <source>
        <dbReference type="ARBA" id="ARBA00022801"/>
    </source>
</evidence>
<dbReference type="Gene3D" id="3.30.70.270">
    <property type="match status" value="1"/>
</dbReference>
<dbReference type="Pfam" id="PF17917">
    <property type="entry name" value="RT_RNaseH"/>
    <property type="match status" value="1"/>
</dbReference>
<dbReference type="Proteomes" id="UP001159364">
    <property type="component" value="Linkage Group LG01"/>
</dbReference>
<proteinExistence type="predicted"/>
<dbReference type="PANTHER" id="PTHR34072:SF57">
    <property type="entry name" value="RNA-DIRECTED DNA POLYMERASE"/>
    <property type="match status" value="1"/>
</dbReference>
<keyword evidence="2" id="KW-0548">Nucleotidyltransferase</keyword>
<evidence type="ECO:0000256" key="4">
    <source>
        <dbReference type="ARBA" id="ARBA00022759"/>
    </source>
</evidence>
<evidence type="ECO:0000256" key="2">
    <source>
        <dbReference type="ARBA" id="ARBA00022695"/>
    </source>
</evidence>
<gene>
    <name evidence="8" type="ORF">K2173_019916</name>
</gene>
<keyword evidence="6" id="KW-0695">RNA-directed DNA polymerase</keyword>
<name>A0AAV8U6I0_9ROSI</name>
<evidence type="ECO:0000259" key="7">
    <source>
        <dbReference type="PROSITE" id="PS50994"/>
    </source>
</evidence>
<feature type="domain" description="Integrase catalytic" evidence="7">
    <location>
        <begin position="306"/>
        <end position="435"/>
    </location>
</feature>
<dbReference type="GO" id="GO:0004519">
    <property type="term" value="F:endonuclease activity"/>
    <property type="evidence" value="ECO:0007669"/>
    <property type="project" value="UniProtKB-KW"/>
</dbReference>
<organism evidence="8 9">
    <name type="scientific">Erythroxylum novogranatense</name>
    <dbReference type="NCBI Taxonomy" id="1862640"/>
    <lineage>
        <taxon>Eukaryota</taxon>
        <taxon>Viridiplantae</taxon>
        <taxon>Streptophyta</taxon>
        <taxon>Embryophyta</taxon>
        <taxon>Tracheophyta</taxon>
        <taxon>Spermatophyta</taxon>
        <taxon>Magnoliopsida</taxon>
        <taxon>eudicotyledons</taxon>
        <taxon>Gunneridae</taxon>
        <taxon>Pentapetalae</taxon>
        <taxon>rosids</taxon>
        <taxon>fabids</taxon>
        <taxon>Malpighiales</taxon>
        <taxon>Erythroxylaceae</taxon>
        <taxon>Erythroxylum</taxon>
    </lineage>
</organism>
<dbReference type="InterPro" id="IPR001584">
    <property type="entry name" value="Integrase_cat-core"/>
</dbReference>
<evidence type="ECO:0000256" key="3">
    <source>
        <dbReference type="ARBA" id="ARBA00022722"/>
    </source>
</evidence>
<dbReference type="SUPFAM" id="SSF56672">
    <property type="entry name" value="DNA/RNA polymerases"/>
    <property type="match status" value="1"/>
</dbReference>
<dbReference type="SUPFAM" id="SSF53098">
    <property type="entry name" value="Ribonuclease H-like"/>
    <property type="match status" value="1"/>
</dbReference>
<keyword evidence="5" id="KW-0378">Hydrolase</keyword>
<protein>
    <recommendedName>
        <fullName evidence="7">Integrase catalytic domain-containing protein</fullName>
    </recommendedName>
</protein>
<dbReference type="GO" id="GO:0015074">
    <property type="term" value="P:DNA integration"/>
    <property type="evidence" value="ECO:0007669"/>
    <property type="project" value="InterPro"/>
</dbReference>
<dbReference type="PANTHER" id="PTHR34072">
    <property type="entry name" value="ENZYMATIC POLYPROTEIN-RELATED"/>
    <property type="match status" value="1"/>
</dbReference>
<sequence>MDDFTVYGNSFDECLSNLAKILKRFYRRFIRDFSKITRPLCRLLQKDVKFELDDECKTAFDLIKKKLISAPIIQPPDWDYPFEIMCDASDYAVGVVLGQRINKRSHVIYYASKMLDSAQSNYTTTEKELLSIVYALDKFCPYLLGTKVIVYSDHAALRYLLSKKDAKPRLIRWILLLQEFDLEIKDKKGCENLFADHLSRIPTLDLDSLPIKDEFPDEQFFAAQEAYPRSRTGSLLPWYADIVNFLATGDLPDHLPKSARDKIQMLESGFFWPTLFRDAYLCCKSCISCQKTGNIGPRNQMPLNPILVSKATRTNDSKVVVDFVRSNIFVRYGTPRAIISDRGTHFCNRTVEALFKKYHVTHRTSTAYHPQNNGQAEISNREIKLILEKTVNPNRKDWSLRLDDALWAYRTAYKTPIGKLRSRWVGPYVVRNVYPHGVVEIEELGTDRVFKVNGHRLKPFYEGFESHTIEGVNLEAPRLEN</sequence>
<dbReference type="AlphaFoldDB" id="A0AAV8U6I0"/>
<dbReference type="InterPro" id="IPR043128">
    <property type="entry name" value="Rev_trsase/Diguanyl_cyclase"/>
</dbReference>
<dbReference type="Pfam" id="PF00665">
    <property type="entry name" value="rve"/>
    <property type="match status" value="1"/>
</dbReference>
<dbReference type="InterPro" id="IPR012337">
    <property type="entry name" value="RNaseH-like_sf"/>
</dbReference>
<dbReference type="InterPro" id="IPR043502">
    <property type="entry name" value="DNA/RNA_pol_sf"/>
</dbReference>
<dbReference type="InterPro" id="IPR036397">
    <property type="entry name" value="RNaseH_sf"/>
</dbReference>
<dbReference type="EMBL" id="JAIWQS010000001">
    <property type="protein sequence ID" value="KAJ8774912.1"/>
    <property type="molecule type" value="Genomic_DNA"/>
</dbReference>
<keyword evidence="1" id="KW-0808">Transferase</keyword>
<evidence type="ECO:0000256" key="6">
    <source>
        <dbReference type="ARBA" id="ARBA00022918"/>
    </source>
</evidence>
<keyword evidence="4" id="KW-0255">Endonuclease</keyword>
<evidence type="ECO:0000313" key="8">
    <source>
        <dbReference type="EMBL" id="KAJ8774912.1"/>
    </source>
</evidence>
<evidence type="ECO:0000256" key="1">
    <source>
        <dbReference type="ARBA" id="ARBA00022679"/>
    </source>
</evidence>
<dbReference type="GO" id="GO:0003964">
    <property type="term" value="F:RNA-directed DNA polymerase activity"/>
    <property type="evidence" value="ECO:0007669"/>
    <property type="project" value="UniProtKB-KW"/>
</dbReference>
<reference evidence="8 9" key="1">
    <citation type="submission" date="2021-09" db="EMBL/GenBank/DDBJ databases">
        <title>Genomic insights and catalytic innovation underlie evolution of tropane alkaloids biosynthesis.</title>
        <authorList>
            <person name="Wang Y.-J."/>
            <person name="Tian T."/>
            <person name="Huang J.-P."/>
            <person name="Huang S.-X."/>
        </authorList>
    </citation>
    <scope>NUCLEOTIDE SEQUENCE [LARGE SCALE GENOMIC DNA]</scope>
    <source>
        <strain evidence="8">KIB-2018</strain>
        <tissue evidence="8">Leaf</tissue>
    </source>
</reference>
<keyword evidence="3" id="KW-0540">Nuclease</keyword>
<dbReference type="GO" id="GO:0016787">
    <property type="term" value="F:hydrolase activity"/>
    <property type="evidence" value="ECO:0007669"/>
    <property type="project" value="UniProtKB-KW"/>
</dbReference>
<keyword evidence="9" id="KW-1185">Reference proteome</keyword>
<dbReference type="InterPro" id="IPR041373">
    <property type="entry name" value="RT_RNaseH"/>
</dbReference>
<accession>A0AAV8U6I0</accession>
<comment type="caution">
    <text evidence="8">The sequence shown here is derived from an EMBL/GenBank/DDBJ whole genome shotgun (WGS) entry which is preliminary data.</text>
</comment>
<evidence type="ECO:0000313" key="9">
    <source>
        <dbReference type="Proteomes" id="UP001159364"/>
    </source>
</evidence>
<dbReference type="CDD" id="cd09274">
    <property type="entry name" value="RNase_HI_RT_Ty3"/>
    <property type="match status" value="1"/>
</dbReference>
<dbReference type="GO" id="GO:0003676">
    <property type="term" value="F:nucleic acid binding"/>
    <property type="evidence" value="ECO:0007669"/>
    <property type="project" value="InterPro"/>
</dbReference>